<organism evidence="3 4">
    <name type="scientific">Candidatus Dorea gallistercoris</name>
    <dbReference type="NCBI Taxonomy" id="2838542"/>
    <lineage>
        <taxon>Bacteria</taxon>
        <taxon>Bacillati</taxon>
        <taxon>Bacillota</taxon>
        <taxon>Clostridia</taxon>
        <taxon>Lachnospirales</taxon>
        <taxon>Lachnospiraceae</taxon>
        <taxon>Dorea</taxon>
    </lineage>
</organism>
<comment type="caution">
    <text evidence="3">The sequence shown here is derived from an EMBL/GenBank/DDBJ whole genome shotgun (WGS) entry which is preliminary data.</text>
</comment>
<keyword evidence="2" id="KW-0812">Transmembrane</keyword>
<gene>
    <name evidence="3" type="ORF">H9873_09320</name>
</gene>
<evidence type="ECO:0000313" key="4">
    <source>
        <dbReference type="Proteomes" id="UP000824263"/>
    </source>
</evidence>
<feature type="transmembrane region" description="Helical" evidence="2">
    <location>
        <begin position="7"/>
        <end position="31"/>
    </location>
</feature>
<feature type="compositionally biased region" description="Basic and acidic residues" evidence="1">
    <location>
        <begin position="59"/>
        <end position="70"/>
    </location>
</feature>
<evidence type="ECO:0000256" key="1">
    <source>
        <dbReference type="SAM" id="MobiDB-lite"/>
    </source>
</evidence>
<name>A0A9D1UFG1_9FIRM</name>
<protein>
    <submittedName>
        <fullName evidence="3">Uncharacterized protein</fullName>
    </submittedName>
</protein>
<reference evidence="3" key="2">
    <citation type="submission" date="2021-04" db="EMBL/GenBank/DDBJ databases">
        <authorList>
            <person name="Gilroy R."/>
        </authorList>
    </citation>
    <scope>NUCLEOTIDE SEQUENCE</scope>
    <source>
        <strain evidence="3">ChiSxjej1B13-11762</strain>
    </source>
</reference>
<dbReference type="AlphaFoldDB" id="A0A9D1UFG1"/>
<accession>A0A9D1UFG1</accession>
<proteinExistence type="predicted"/>
<reference evidence="3" key="1">
    <citation type="journal article" date="2021" name="PeerJ">
        <title>Extensive microbial diversity within the chicken gut microbiome revealed by metagenomics and culture.</title>
        <authorList>
            <person name="Gilroy R."/>
            <person name="Ravi A."/>
            <person name="Getino M."/>
            <person name="Pursley I."/>
            <person name="Horton D.L."/>
            <person name="Alikhan N.F."/>
            <person name="Baker D."/>
            <person name="Gharbi K."/>
            <person name="Hall N."/>
            <person name="Watson M."/>
            <person name="Adriaenssens E.M."/>
            <person name="Foster-Nyarko E."/>
            <person name="Jarju S."/>
            <person name="Secka A."/>
            <person name="Antonio M."/>
            <person name="Oren A."/>
            <person name="Chaudhuri R.R."/>
            <person name="La Ragione R."/>
            <person name="Hildebrand F."/>
            <person name="Pallen M.J."/>
        </authorList>
    </citation>
    <scope>NUCLEOTIDE SEQUENCE</scope>
    <source>
        <strain evidence="3">ChiSxjej1B13-11762</strain>
    </source>
</reference>
<dbReference type="EMBL" id="DXGF01000163">
    <property type="protein sequence ID" value="HIW84510.1"/>
    <property type="molecule type" value="Genomic_DNA"/>
</dbReference>
<keyword evidence="2" id="KW-1133">Transmembrane helix</keyword>
<sequence>MKGRKKIFILVADLVTAAALVTGVWGVNYLIPQTGIKTQTMAEVSSQAGEGQAKLSDPVQREKRLQSRVK</sequence>
<evidence type="ECO:0000256" key="2">
    <source>
        <dbReference type="SAM" id="Phobius"/>
    </source>
</evidence>
<dbReference type="Proteomes" id="UP000824263">
    <property type="component" value="Unassembled WGS sequence"/>
</dbReference>
<feature type="region of interest" description="Disordered" evidence="1">
    <location>
        <begin position="47"/>
        <end position="70"/>
    </location>
</feature>
<keyword evidence="2" id="KW-0472">Membrane</keyword>
<evidence type="ECO:0000313" key="3">
    <source>
        <dbReference type="EMBL" id="HIW84510.1"/>
    </source>
</evidence>